<sequence length="60" mass="6319">MENSQDRIRVSAGFMARELGVNIVCRQDLQSGGEGEEDVSRPTSSSGPRRSGAGSVPPAE</sequence>
<comment type="caution">
    <text evidence="2">The sequence shown here is derived from an EMBL/GenBank/DDBJ whole genome shotgun (WGS) entry which is preliminary data.</text>
</comment>
<reference evidence="2" key="1">
    <citation type="submission" date="2017-07" db="EMBL/GenBank/DDBJ databases">
        <title>Taro Niue Genome Assembly and Annotation.</title>
        <authorList>
            <person name="Atibalentja N."/>
            <person name="Keating K."/>
            <person name="Fields C.J."/>
        </authorList>
    </citation>
    <scope>NUCLEOTIDE SEQUENCE</scope>
    <source>
        <strain evidence="2">Niue_2</strain>
        <tissue evidence="2">Leaf</tissue>
    </source>
</reference>
<dbReference type="Proteomes" id="UP000652761">
    <property type="component" value="Unassembled WGS sequence"/>
</dbReference>
<gene>
    <name evidence="2" type="ORF">Taro_028001</name>
</gene>
<accession>A0A843VVY8</accession>
<name>A0A843VVY8_COLES</name>
<keyword evidence="3" id="KW-1185">Reference proteome</keyword>
<protein>
    <submittedName>
        <fullName evidence="2">Uncharacterized protein</fullName>
    </submittedName>
</protein>
<evidence type="ECO:0000313" key="2">
    <source>
        <dbReference type="EMBL" id="MQL95339.1"/>
    </source>
</evidence>
<organism evidence="2 3">
    <name type="scientific">Colocasia esculenta</name>
    <name type="common">Wild taro</name>
    <name type="synonym">Arum esculentum</name>
    <dbReference type="NCBI Taxonomy" id="4460"/>
    <lineage>
        <taxon>Eukaryota</taxon>
        <taxon>Viridiplantae</taxon>
        <taxon>Streptophyta</taxon>
        <taxon>Embryophyta</taxon>
        <taxon>Tracheophyta</taxon>
        <taxon>Spermatophyta</taxon>
        <taxon>Magnoliopsida</taxon>
        <taxon>Liliopsida</taxon>
        <taxon>Araceae</taxon>
        <taxon>Aroideae</taxon>
        <taxon>Colocasieae</taxon>
        <taxon>Colocasia</taxon>
    </lineage>
</organism>
<dbReference type="AlphaFoldDB" id="A0A843VVY8"/>
<dbReference type="EMBL" id="NMUH01001783">
    <property type="protein sequence ID" value="MQL95339.1"/>
    <property type="molecule type" value="Genomic_DNA"/>
</dbReference>
<evidence type="ECO:0000313" key="3">
    <source>
        <dbReference type="Proteomes" id="UP000652761"/>
    </source>
</evidence>
<evidence type="ECO:0000256" key="1">
    <source>
        <dbReference type="SAM" id="MobiDB-lite"/>
    </source>
</evidence>
<proteinExistence type="predicted"/>
<feature type="region of interest" description="Disordered" evidence="1">
    <location>
        <begin position="28"/>
        <end position="60"/>
    </location>
</feature>
<feature type="compositionally biased region" description="Low complexity" evidence="1">
    <location>
        <begin position="41"/>
        <end position="60"/>
    </location>
</feature>